<sequence>MWVYDTRLKIWHLNCEADVYEENIVFVPVIECVRDREIVGAADRFGSGFYIGDRRGDSKLLWSLFP</sequence>
<reference evidence="2" key="1">
    <citation type="journal article" date="2019" name="Int. J. Syst. Evol. Microbiol.">
        <title>The Global Catalogue of Microorganisms (GCM) 10K type strain sequencing project: providing services to taxonomists for standard genome sequencing and annotation.</title>
        <authorList>
            <consortium name="The Broad Institute Genomics Platform"/>
            <consortium name="The Broad Institute Genome Sequencing Center for Infectious Disease"/>
            <person name="Wu L."/>
            <person name="Ma J."/>
        </authorList>
    </citation>
    <scope>NUCLEOTIDE SEQUENCE [LARGE SCALE GENOMIC DNA]</scope>
    <source>
        <strain evidence="2">CGMCC 1.15407</strain>
    </source>
</reference>
<evidence type="ECO:0000313" key="1">
    <source>
        <dbReference type="EMBL" id="GGF23709.1"/>
    </source>
</evidence>
<keyword evidence="2" id="KW-1185">Reference proteome</keyword>
<organism evidence="1 2">
    <name type="scientific">Echinicola rosea</name>
    <dbReference type="NCBI Taxonomy" id="1807691"/>
    <lineage>
        <taxon>Bacteria</taxon>
        <taxon>Pseudomonadati</taxon>
        <taxon>Bacteroidota</taxon>
        <taxon>Cytophagia</taxon>
        <taxon>Cytophagales</taxon>
        <taxon>Cyclobacteriaceae</taxon>
        <taxon>Echinicola</taxon>
    </lineage>
</organism>
<gene>
    <name evidence="1" type="ORF">GCM10011339_09750</name>
</gene>
<evidence type="ECO:0000313" key="2">
    <source>
        <dbReference type="Proteomes" id="UP000647339"/>
    </source>
</evidence>
<proteinExistence type="predicted"/>
<protein>
    <submittedName>
        <fullName evidence="1">Uncharacterized protein</fullName>
    </submittedName>
</protein>
<dbReference type="EMBL" id="BMIU01000003">
    <property type="protein sequence ID" value="GGF23709.1"/>
    <property type="molecule type" value="Genomic_DNA"/>
</dbReference>
<comment type="caution">
    <text evidence="1">The sequence shown here is derived from an EMBL/GenBank/DDBJ whole genome shotgun (WGS) entry which is preliminary data.</text>
</comment>
<accession>A0ABQ1UP06</accession>
<dbReference type="Proteomes" id="UP000647339">
    <property type="component" value="Unassembled WGS sequence"/>
</dbReference>
<name>A0ABQ1UP06_9BACT</name>